<evidence type="ECO:0000256" key="1">
    <source>
        <dbReference type="SAM" id="Phobius"/>
    </source>
</evidence>
<dbReference type="Pfam" id="PF12412">
    <property type="entry name" value="DUF3667"/>
    <property type="match status" value="1"/>
</dbReference>
<feature type="transmembrane region" description="Helical" evidence="1">
    <location>
        <begin position="115"/>
        <end position="136"/>
    </location>
</feature>
<feature type="transmembrane region" description="Helical" evidence="1">
    <location>
        <begin position="344"/>
        <end position="370"/>
    </location>
</feature>
<dbReference type="Proteomes" id="UP000473531">
    <property type="component" value="Unassembled WGS sequence"/>
</dbReference>
<keyword evidence="1" id="KW-1133">Transmembrane helix</keyword>
<dbReference type="AlphaFoldDB" id="A0A6L7GHW5"/>
<keyword evidence="1" id="KW-0812">Transmembrane</keyword>
<evidence type="ECO:0000313" key="2">
    <source>
        <dbReference type="EMBL" id="MXP15517.1"/>
    </source>
</evidence>
<gene>
    <name evidence="2" type="ORF">GRI44_12220</name>
</gene>
<dbReference type="RefSeq" id="WP_160602023.1">
    <property type="nucleotide sequence ID" value="NZ_WTYU01000002.1"/>
</dbReference>
<proteinExistence type="predicted"/>
<reference evidence="2 3" key="1">
    <citation type="submission" date="2019-12" db="EMBL/GenBank/DDBJ databases">
        <title>Genomic-based taxomic classification of the family Erythrobacteraceae.</title>
        <authorList>
            <person name="Xu L."/>
        </authorList>
    </citation>
    <scope>NUCLEOTIDE SEQUENCE [LARGE SCALE GENOMIC DNA]</scope>
    <source>
        <strain evidence="2 3">KCTC 52259</strain>
    </source>
</reference>
<sequence length="372" mass="40029">MSGIPEMTGEVAQAGVATQAGVAAQTDTAAHGSTVAADGHTAEGCCLNCGTVLVGTHCHACGQRAHVHRTLGAFLHDLVHGVLHFEGKFWRTLPLLAWQPGRLTREYIDGKRASYISPIALFLFTVFVSFALFNAAGGFGEGDMSLVNDASQQVEEGGTSLDISQTVDGAIADTRRKIAASKAAGRSTASLEEDLAQLIESRDFMLAAQPSVENGTSGDASADTANTDNSAGQWLQQIWQKAKANPKLLLYKLQTNAYKLSWLLIPLSVPFVWLLFPLSRKFRMYDHTVFVTYSISFMTMLVVIASIGAAYDLQLLIIAPAIYAPFHLYRSLRGAYSLTRFGAVWRTILLSAGCVTAMVLFAVIMFGLVLSG</sequence>
<keyword evidence="3" id="KW-1185">Reference proteome</keyword>
<protein>
    <submittedName>
        <fullName evidence="2">DUF3667 domain-containing protein</fullName>
    </submittedName>
</protein>
<dbReference type="OrthoDB" id="9111327at2"/>
<evidence type="ECO:0000313" key="3">
    <source>
        <dbReference type="Proteomes" id="UP000473531"/>
    </source>
</evidence>
<name>A0A6L7GHW5_9SPHN</name>
<keyword evidence="1" id="KW-0472">Membrane</keyword>
<comment type="caution">
    <text evidence="2">The sequence shown here is derived from an EMBL/GenBank/DDBJ whole genome shotgun (WGS) entry which is preliminary data.</text>
</comment>
<accession>A0A6L7GHW5</accession>
<feature type="transmembrane region" description="Helical" evidence="1">
    <location>
        <begin position="257"/>
        <end position="276"/>
    </location>
</feature>
<feature type="transmembrane region" description="Helical" evidence="1">
    <location>
        <begin position="288"/>
        <end position="307"/>
    </location>
</feature>
<dbReference type="InterPro" id="IPR022134">
    <property type="entry name" value="DUF3667"/>
</dbReference>
<organism evidence="2 3">
    <name type="scientific">Allopontixanthobacter confluentis</name>
    <dbReference type="NCBI Taxonomy" id="1849021"/>
    <lineage>
        <taxon>Bacteria</taxon>
        <taxon>Pseudomonadati</taxon>
        <taxon>Pseudomonadota</taxon>
        <taxon>Alphaproteobacteria</taxon>
        <taxon>Sphingomonadales</taxon>
        <taxon>Erythrobacteraceae</taxon>
        <taxon>Allopontixanthobacter</taxon>
    </lineage>
</organism>
<dbReference type="EMBL" id="WTYU01000002">
    <property type="protein sequence ID" value="MXP15517.1"/>
    <property type="molecule type" value="Genomic_DNA"/>
</dbReference>